<evidence type="ECO:0000313" key="2">
    <source>
        <dbReference type="EMBL" id="ABU58527.1"/>
    </source>
</evidence>
<dbReference type="Proteomes" id="UP000000263">
    <property type="component" value="Chromosome"/>
</dbReference>
<gene>
    <name evidence="2" type="ordered locus">Rcas_2447</name>
</gene>
<dbReference type="InterPro" id="IPR011051">
    <property type="entry name" value="RmlC_Cupin_sf"/>
</dbReference>
<dbReference type="STRING" id="383372.Rcas_2447"/>
<accession>A7NLX9</accession>
<evidence type="ECO:0000259" key="1">
    <source>
        <dbReference type="Pfam" id="PF07883"/>
    </source>
</evidence>
<sequence>MTSTVSIPPFPAAVGVTHLLVYDTLAPDGLVGGSPHVHFLCSEMYMVIGGHGAVQTLSAAGFCETPLEPGQVVWFTPGVIHRLINHGKLEIQIVMQNAGLPESGDFVLTFPESILTDDQAYFDAASLSPRGAVYTSTERAAYRRRDLAVQGFVELRQRYETEGLAALERFYAQAVRLVQPKLDAWRTVWERGPLAAAQATGRHLAALAEGDVSFLCQGNVHTLPAPAPPRRLGMCGTLGVYLPEGARRNES</sequence>
<protein>
    <submittedName>
        <fullName evidence="2">Cupin 2 conserved barrel domain protein</fullName>
    </submittedName>
</protein>
<reference evidence="2 3" key="1">
    <citation type="submission" date="2007-08" db="EMBL/GenBank/DDBJ databases">
        <title>Complete sequence of Roseiflexus castenholzii DSM 13941.</title>
        <authorList>
            <consortium name="US DOE Joint Genome Institute"/>
            <person name="Copeland A."/>
            <person name="Lucas S."/>
            <person name="Lapidus A."/>
            <person name="Barry K."/>
            <person name="Glavina del Rio T."/>
            <person name="Dalin E."/>
            <person name="Tice H."/>
            <person name="Pitluck S."/>
            <person name="Thompson L.S."/>
            <person name="Brettin T."/>
            <person name="Bruce D."/>
            <person name="Detter J.C."/>
            <person name="Han C."/>
            <person name="Tapia R."/>
            <person name="Schmutz J."/>
            <person name="Larimer F."/>
            <person name="Land M."/>
            <person name="Hauser L."/>
            <person name="Kyrpides N."/>
            <person name="Mikhailova N."/>
            <person name="Bryant D.A."/>
            <person name="Hanada S."/>
            <person name="Tsukatani Y."/>
            <person name="Richardson P."/>
        </authorList>
    </citation>
    <scope>NUCLEOTIDE SEQUENCE [LARGE SCALE GENOMIC DNA]</scope>
    <source>
        <strain evidence="3">DSM 13941 / HLO8</strain>
    </source>
</reference>
<proteinExistence type="predicted"/>
<evidence type="ECO:0000313" key="3">
    <source>
        <dbReference type="Proteomes" id="UP000000263"/>
    </source>
</evidence>
<dbReference type="RefSeq" id="WP_012120951.1">
    <property type="nucleotide sequence ID" value="NC_009767.1"/>
</dbReference>
<dbReference type="OrthoDB" id="623300at2"/>
<dbReference type="Pfam" id="PF07883">
    <property type="entry name" value="Cupin_2"/>
    <property type="match status" value="1"/>
</dbReference>
<dbReference type="eggNOG" id="COG0662">
    <property type="taxonomic scope" value="Bacteria"/>
</dbReference>
<dbReference type="EMBL" id="CP000804">
    <property type="protein sequence ID" value="ABU58527.1"/>
    <property type="molecule type" value="Genomic_DNA"/>
</dbReference>
<keyword evidence="3" id="KW-1185">Reference proteome</keyword>
<dbReference type="InterPro" id="IPR013096">
    <property type="entry name" value="Cupin_2"/>
</dbReference>
<dbReference type="InterPro" id="IPR014710">
    <property type="entry name" value="RmlC-like_jellyroll"/>
</dbReference>
<dbReference type="KEGG" id="rca:Rcas_2447"/>
<dbReference type="AlphaFoldDB" id="A7NLX9"/>
<dbReference type="Gene3D" id="2.60.120.10">
    <property type="entry name" value="Jelly Rolls"/>
    <property type="match status" value="1"/>
</dbReference>
<dbReference type="SUPFAM" id="SSF51182">
    <property type="entry name" value="RmlC-like cupins"/>
    <property type="match status" value="1"/>
</dbReference>
<organism evidence="2 3">
    <name type="scientific">Roseiflexus castenholzii (strain DSM 13941 / HLO8)</name>
    <dbReference type="NCBI Taxonomy" id="383372"/>
    <lineage>
        <taxon>Bacteria</taxon>
        <taxon>Bacillati</taxon>
        <taxon>Chloroflexota</taxon>
        <taxon>Chloroflexia</taxon>
        <taxon>Chloroflexales</taxon>
        <taxon>Roseiflexineae</taxon>
        <taxon>Roseiflexaceae</taxon>
        <taxon>Roseiflexus</taxon>
    </lineage>
</organism>
<name>A7NLX9_ROSCS</name>
<feature type="domain" description="Cupin type-2" evidence="1">
    <location>
        <begin position="24"/>
        <end position="91"/>
    </location>
</feature>
<dbReference type="HOGENOM" id="CLU_104501_0_0_0"/>